<sequence length="155" mass="17447">MHSGVWGDFRNMDPRHMNTIAPAHPKARFDLYHLGVPDIRAAIMVGAMQPNVCTNLCWVHLVSPQMARTGIDELLDLIPVNKVLGFGGDYGIPVEKIVGHLRIAKENIAGVLGAMIDRGQMDMDDAKEIMQKWLWENPLKLYNKIKLPPVNVERK</sequence>
<accession>A0A645JL80</accession>
<organism evidence="2">
    <name type="scientific">bioreactor metagenome</name>
    <dbReference type="NCBI Taxonomy" id="1076179"/>
    <lineage>
        <taxon>unclassified sequences</taxon>
        <taxon>metagenomes</taxon>
        <taxon>ecological metagenomes</taxon>
    </lineage>
</organism>
<dbReference type="InterPro" id="IPR006680">
    <property type="entry name" value="Amidohydro-rel"/>
</dbReference>
<dbReference type="Gene3D" id="3.20.20.140">
    <property type="entry name" value="Metal-dependent hydrolases"/>
    <property type="match status" value="1"/>
</dbReference>
<dbReference type="Pfam" id="PF04909">
    <property type="entry name" value="Amidohydro_2"/>
    <property type="match status" value="1"/>
</dbReference>
<gene>
    <name evidence="2" type="ORF">SDC9_212197</name>
</gene>
<evidence type="ECO:0000259" key="1">
    <source>
        <dbReference type="Pfam" id="PF04909"/>
    </source>
</evidence>
<dbReference type="InterPro" id="IPR032466">
    <property type="entry name" value="Metal_Hydrolase"/>
</dbReference>
<reference evidence="2" key="1">
    <citation type="submission" date="2019-08" db="EMBL/GenBank/DDBJ databases">
        <authorList>
            <person name="Kucharzyk K."/>
            <person name="Murdoch R.W."/>
            <person name="Higgins S."/>
            <person name="Loffler F."/>
        </authorList>
    </citation>
    <scope>NUCLEOTIDE SEQUENCE</scope>
</reference>
<name>A0A645JL80_9ZZZZ</name>
<proteinExistence type="predicted"/>
<protein>
    <recommendedName>
        <fullName evidence="1">Amidohydrolase-related domain-containing protein</fullName>
    </recommendedName>
</protein>
<feature type="domain" description="Amidohydrolase-related" evidence="1">
    <location>
        <begin position="8"/>
        <end position="143"/>
    </location>
</feature>
<dbReference type="SUPFAM" id="SSF51556">
    <property type="entry name" value="Metallo-dependent hydrolases"/>
    <property type="match status" value="1"/>
</dbReference>
<dbReference type="GO" id="GO:0016787">
    <property type="term" value="F:hydrolase activity"/>
    <property type="evidence" value="ECO:0007669"/>
    <property type="project" value="InterPro"/>
</dbReference>
<evidence type="ECO:0000313" key="2">
    <source>
        <dbReference type="EMBL" id="MPN64425.1"/>
    </source>
</evidence>
<dbReference type="EMBL" id="VSSQ01145290">
    <property type="protein sequence ID" value="MPN64425.1"/>
    <property type="molecule type" value="Genomic_DNA"/>
</dbReference>
<comment type="caution">
    <text evidence="2">The sequence shown here is derived from an EMBL/GenBank/DDBJ whole genome shotgun (WGS) entry which is preliminary data.</text>
</comment>
<dbReference type="AlphaFoldDB" id="A0A645JL80"/>